<sequence length="297" mass="28654">MRASGSRVAAVGAAAFVLAGSAALAAPATAMAETKTVPCGGTVTAAPGDRIVGVTPLGLKLDLGIVTDGIGSLLSGVCKVTVKVVDTVVAPVPEVGEPVADAVGGAVEGTTRTAGEAVGTVTGALSGSGGTQPAPRNPAPGQPAPATPPDQQRQPGPSGPAQSGNRQAGMPAPNSPVLGGSALPGAAWLGYTTGWAPMRDYTGLPMATPGLFSVSPGVRYGGQIPGYSPEFGILGADDGGSGRGDGDGVRNAGSADALPSGSGDAADGATLPLLLAVLTLSGVTAALVRTWVLRTNH</sequence>
<evidence type="ECO:0000313" key="4">
    <source>
        <dbReference type="EMBL" id="PXY31623.1"/>
    </source>
</evidence>
<evidence type="ECO:0000256" key="1">
    <source>
        <dbReference type="SAM" id="MobiDB-lite"/>
    </source>
</evidence>
<comment type="caution">
    <text evidence="4">The sequence shown here is derived from an EMBL/GenBank/DDBJ whole genome shotgun (WGS) entry which is preliminary data.</text>
</comment>
<reference evidence="4 5" key="1">
    <citation type="submission" date="2016-07" db="EMBL/GenBank/DDBJ databases">
        <title>Draft genome sequence of Prauserella muralis DSM 45305, isolated from a mould-covered wall in an indoor environment.</title>
        <authorList>
            <person name="Ruckert C."/>
            <person name="Albersmeier A."/>
            <person name="Jiang C.-L."/>
            <person name="Jiang Y."/>
            <person name="Kalinowski J."/>
            <person name="Schneider O."/>
            <person name="Winkler A."/>
            <person name="Zotchev S.B."/>
        </authorList>
    </citation>
    <scope>NUCLEOTIDE SEQUENCE [LARGE SCALE GENOMIC DNA]</scope>
    <source>
        <strain evidence="4 5">DSM 45305</strain>
    </source>
</reference>
<accession>A0A2V4BLV2</accession>
<keyword evidence="2" id="KW-0812">Transmembrane</keyword>
<feature type="region of interest" description="Disordered" evidence="1">
    <location>
        <begin position="237"/>
        <end position="262"/>
    </location>
</feature>
<dbReference type="RefSeq" id="WP_112279650.1">
    <property type="nucleotide sequence ID" value="NZ_MASW01000001.1"/>
</dbReference>
<keyword evidence="3" id="KW-0732">Signal</keyword>
<proteinExistence type="predicted"/>
<evidence type="ECO:0000313" key="5">
    <source>
        <dbReference type="Proteomes" id="UP000249915"/>
    </source>
</evidence>
<dbReference type="OrthoDB" id="3691936at2"/>
<protein>
    <submittedName>
        <fullName evidence="4">Uncharacterized protein</fullName>
    </submittedName>
</protein>
<evidence type="ECO:0000256" key="3">
    <source>
        <dbReference type="SAM" id="SignalP"/>
    </source>
</evidence>
<feature type="region of interest" description="Disordered" evidence="1">
    <location>
        <begin position="121"/>
        <end position="178"/>
    </location>
</feature>
<keyword evidence="2" id="KW-0472">Membrane</keyword>
<feature type="chain" id="PRO_5043467175" evidence="3">
    <location>
        <begin position="26"/>
        <end position="297"/>
    </location>
</feature>
<feature type="signal peptide" evidence="3">
    <location>
        <begin position="1"/>
        <end position="25"/>
    </location>
</feature>
<feature type="compositionally biased region" description="Pro residues" evidence="1">
    <location>
        <begin position="135"/>
        <end position="148"/>
    </location>
</feature>
<evidence type="ECO:0000256" key="2">
    <source>
        <dbReference type="SAM" id="Phobius"/>
    </source>
</evidence>
<keyword evidence="5" id="KW-1185">Reference proteome</keyword>
<organism evidence="4 5">
    <name type="scientific">Prauserella muralis</name>
    <dbReference type="NCBI Taxonomy" id="588067"/>
    <lineage>
        <taxon>Bacteria</taxon>
        <taxon>Bacillati</taxon>
        <taxon>Actinomycetota</taxon>
        <taxon>Actinomycetes</taxon>
        <taxon>Pseudonocardiales</taxon>
        <taxon>Pseudonocardiaceae</taxon>
        <taxon>Prauserella</taxon>
    </lineage>
</organism>
<dbReference type="Proteomes" id="UP000249915">
    <property type="component" value="Unassembled WGS sequence"/>
</dbReference>
<feature type="transmembrane region" description="Helical" evidence="2">
    <location>
        <begin position="271"/>
        <end position="292"/>
    </location>
</feature>
<name>A0A2V4BLV2_9PSEU</name>
<dbReference type="AlphaFoldDB" id="A0A2V4BLV2"/>
<keyword evidence="2" id="KW-1133">Transmembrane helix</keyword>
<gene>
    <name evidence="4" type="ORF">BAY60_04450</name>
</gene>
<dbReference type="EMBL" id="MASW01000001">
    <property type="protein sequence ID" value="PXY31623.1"/>
    <property type="molecule type" value="Genomic_DNA"/>
</dbReference>